<keyword evidence="1" id="KW-0472">Membrane</keyword>
<feature type="transmembrane region" description="Helical" evidence="1">
    <location>
        <begin position="51"/>
        <end position="69"/>
    </location>
</feature>
<protein>
    <recommendedName>
        <fullName evidence="4">DoxX-like protein</fullName>
    </recommendedName>
</protein>
<comment type="caution">
    <text evidence="2">The sequence shown here is derived from an EMBL/GenBank/DDBJ whole genome shotgun (WGS) entry which is preliminary data.</text>
</comment>
<dbReference type="AlphaFoldDB" id="A0A3M0CTN3"/>
<organism evidence="2 3">
    <name type="scientific">Eilatimonas milleporae</name>
    <dbReference type="NCBI Taxonomy" id="911205"/>
    <lineage>
        <taxon>Bacteria</taxon>
        <taxon>Pseudomonadati</taxon>
        <taxon>Pseudomonadota</taxon>
        <taxon>Alphaproteobacteria</taxon>
        <taxon>Kordiimonadales</taxon>
        <taxon>Kordiimonadaceae</taxon>
        <taxon>Eilatimonas</taxon>
    </lineage>
</organism>
<keyword evidence="3" id="KW-1185">Reference proteome</keyword>
<dbReference type="Proteomes" id="UP000271227">
    <property type="component" value="Unassembled WGS sequence"/>
</dbReference>
<feature type="transmembrane region" description="Helical" evidence="1">
    <location>
        <begin position="21"/>
        <end position="39"/>
    </location>
</feature>
<evidence type="ECO:0000313" key="3">
    <source>
        <dbReference type="Proteomes" id="UP000271227"/>
    </source>
</evidence>
<feature type="transmembrane region" description="Helical" evidence="1">
    <location>
        <begin position="76"/>
        <end position="96"/>
    </location>
</feature>
<evidence type="ECO:0000256" key="1">
    <source>
        <dbReference type="SAM" id="Phobius"/>
    </source>
</evidence>
<reference evidence="2 3" key="1">
    <citation type="submission" date="2018-10" db="EMBL/GenBank/DDBJ databases">
        <title>Genomic Encyclopedia of Archaeal and Bacterial Type Strains, Phase II (KMG-II): from individual species to whole genera.</title>
        <authorList>
            <person name="Goeker M."/>
        </authorList>
    </citation>
    <scope>NUCLEOTIDE SEQUENCE [LARGE SCALE GENOMIC DNA]</scope>
    <source>
        <strain evidence="2 3">DSM 25217</strain>
    </source>
</reference>
<dbReference type="InParanoid" id="A0A3M0CTN3"/>
<feature type="transmembrane region" description="Helical" evidence="1">
    <location>
        <begin position="108"/>
        <end position="128"/>
    </location>
</feature>
<proteinExistence type="predicted"/>
<evidence type="ECO:0000313" key="2">
    <source>
        <dbReference type="EMBL" id="RMB12427.1"/>
    </source>
</evidence>
<evidence type="ECO:0008006" key="4">
    <source>
        <dbReference type="Google" id="ProtNLM"/>
    </source>
</evidence>
<dbReference type="OrthoDB" id="5998965at2"/>
<accession>A0A3M0CTN3</accession>
<dbReference type="EMBL" id="REFR01000009">
    <property type="protein sequence ID" value="RMB12427.1"/>
    <property type="molecule type" value="Genomic_DNA"/>
</dbReference>
<name>A0A3M0CTN3_9PROT</name>
<sequence length="144" mass="16656">MSTDRQAAPPVSFWRITALRILYALIAAALSSFVWQQLFFQSADWPVMRGIAKAMMGALAILCLIGLRYPLQMLPVLLFELLWKTIWLLAIALPAALNDRWSSDIESVFYETIGIVIAYLIIPWRYVWSRYFTQPSEPWTARDR</sequence>
<dbReference type="RefSeq" id="WP_147453469.1">
    <property type="nucleotide sequence ID" value="NZ_REFR01000009.1"/>
</dbReference>
<gene>
    <name evidence="2" type="ORF">BXY39_0923</name>
</gene>
<keyword evidence="1" id="KW-0812">Transmembrane</keyword>
<keyword evidence="1" id="KW-1133">Transmembrane helix</keyword>